<evidence type="ECO:0000256" key="3">
    <source>
        <dbReference type="ARBA" id="ARBA00022801"/>
    </source>
</evidence>
<dbReference type="InterPro" id="IPR003180">
    <property type="entry name" value="MPG"/>
</dbReference>
<dbReference type="EMBL" id="JAUSQZ010000001">
    <property type="protein sequence ID" value="MDP9828344.1"/>
    <property type="molecule type" value="Genomic_DNA"/>
</dbReference>
<dbReference type="NCBIfam" id="NF002003">
    <property type="entry name" value="PRK00802.1-3"/>
    <property type="match status" value="1"/>
</dbReference>
<dbReference type="CDD" id="cd00540">
    <property type="entry name" value="AAG"/>
    <property type="match status" value="1"/>
</dbReference>
<accession>A0ABT9P7G0</accession>
<evidence type="ECO:0000256" key="5">
    <source>
        <dbReference type="HAMAP-Rule" id="MF_00527"/>
    </source>
</evidence>
<gene>
    <name evidence="6" type="ORF">J2S57_004093</name>
</gene>
<evidence type="ECO:0000313" key="7">
    <source>
        <dbReference type="Proteomes" id="UP001235712"/>
    </source>
</evidence>
<evidence type="ECO:0000256" key="2">
    <source>
        <dbReference type="ARBA" id="ARBA00022763"/>
    </source>
</evidence>
<proteinExistence type="inferred from homology"/>
<sequence>MSEPAPLPRSFFDRDPLVVAPALLGAILRNGPVDVRLTEVEAYLGQGEDPASHTHRGKTPRNAVMWGPPGHLYVYFTYGMHYCANLVCRPEGVSGGVLLRAGEVVAGLDEARSRRPASRRDVDLARGPARLASALGLGREDDGRDVCANGSVTVLPGTAPGAVLSGPRVGVTLGADSPWRYWIEGDPTVSAYRPGKPRTRRT</sequence>
<keyword evidence="6" id="KW-0326">Glycosidase</keyword>
<evidence type="ECO:0000256" key="1">
    <source>
        <dbReference type="ARBA" id="ARBA00009232"/>
    </source>
</evidence>
<name>A0ABT9P7G0_9ACTN</name>
<dbReference type="RefSeq" id="WP_307245429.1">
    <property type="nucleotide sequence ID" value="NZ_JAUSQZ010000001.1"/>
</dbReference>
<dbReference type="HAMAP" id="MF_00527">
    <property type="entry name" value="3MGH"/>
    <property type="match status" value="1"/>
</dbReference>
<dbReference type="EC" id="3.2.2.-" evidence="5"/>
<evidence type="ECO:0000313" key="6">
    <source>
        <dbReference type="EMBL" id="MDP9828344.1"/>
    </source>
</evidence>
<dbReference type="PANTHER" id="PTHR10429">
    <property type="entry name" value="DNA-3-METHYLADENINE GLYCOSYLASE"/>
    <property type="match status" value="1"/>
</dbReference>
<organism evidence="6 7">
    <name type="scientific">Kineosporia succinea</name>
    <dbReference type="NCBI Taxonomy" id="84632"/>
    <lineage>
        <taxon>Bacteria</taxon>
        <taxon>Bacillati</taxon>
        <taxon>Actinomycetota</taxon>
        <taxon>Actinomycetes</taxon>
        <taxon>Kineosporiales</taxon>
        <taxon>Kineosporiaceae</taxon>
        <taxon>Kineosporia</taxon>
    </lineage>
</organism>
<dbReference type="GO" id="GO:0003905">
    <property type="term" value="F:alkylbase DNA N-glycosylase activity"/>
    <property type="evidence" value="ECO:0007669"/>
    <property type="project" value="UniProtKB-EC"/>
</dbReference>
<evidence type="ECO:0000256" key="4">
    <source>
        <dbReference type="ARBA" id="ARBA00023204"/>
    </source>
</evidence>
<dbReference type="Proteomes" id="UP001235712">
    <property type="component" value="Unassembled WGS sequence"/>
</dbReference>
<dbReference type="Pfam" id="PF02245">
    <property type="entry name" value="Pur_DNA_glyco"/>
    <property type="match status" value="1"/>
</dbReference>
<reference evidence="6 7" key="1">
    <citation type="submission" date="2023-07" db="EMBL/GenBank/DDBJ databases">
        <title>Sequencing the genomes of 1000 actinobacteria strains.</title>
        <authorList>
            <person name="Klenk H.-P."/>
        </authorList>
    </citation>
    <scope>NUCLEOTIDE SEQUENCE [LARGE SCALE GENOMIC DNA]</scope>
    <source>
        <strain evidence="6 7">DSM 44388</strain>
    </source>
</reference>
<keyword evidence="2 5" id="KW-0227">DNA damage</keyword>
<keyword evidence="4 5" id="KW-0234">DNA repair</keyword>
<protein>
    <recommendedName>
        <fullName evidence="5">Putative 3-methyladenine DNA glycosylase</fullName>
        <ecNumber evidence="5">3.2.2.-</ecNumber>
    </recommendedName>
</protein>
<dbReference type="InterPro" id="IPR036995">
    <property type="entry name" value="MPG_sf"/>
</dbReference>
<keyword evidence="3 5" id="KW-0378">Hydrolase</keyword>
<dbReference type="PANTHER" id="PTHR10429:SF0">
    <property type="entry name" value="DNA-3-METHYLADENINE GLYCOSYLASE"/>
    <property type="match status" value="1"/>
</dbReference>
<dbReference type="Gene3D" id="3.10.300.10">
    <property type="entry name" value="Methylpurine-DNA glycosylase (MPG)"/>
    <property type="match status" value="1"/>
</dbReference>
<comment type="caution">
    <text evidence="6">The sequence shown here is derived from an EMBL/GenBank/DDBJ whole genome shotgun (WGS) entry which is preliminary data.</text>
</comment>
<dbReference type="SUPFAM" id="SSF50486">
    <property type="entry name" value="FMT C-terminal domain-like"/>
    <property type="match status" value="1"/>
</dbReference>
<dbReference type="NCBIfam" id="TIGR00567">
    <property type="entry name" value="3mg"/>
    <property type="match status" value="1"/>
</dbReference>
<keyword evidence="7" id="KW-1185">Reference proteome</keyword>
<comment type="similarity">
    <text evidence="1 5">Belongs to the DNA glycosylase MPG family.</text>
</comment>
<dbReference type="InterPro" id="IPR011034">
    <property type="entry name" value="Formyl_transferase-like_C_sf"/>
</dbReference>